<dbReference type="GO" id="GO:0016874">
    <property type="term" value="F:ligase activity"/>
    <property type="evidence" value="ECO:0007669"/>
    <property type="project" value="UniProtKB-KW"/>
</dbReference>
<gene>
    <name evidence="2" type="ORF">OW729_14345</name>
</gene>
<dbReference type="Pfam" id="PF01996">
    <property type="entry name" value="F420_ligase"/>
    <property type="match status" value="1"/>
</dbReference>
<dbReference type="PANTHER" id="PTHR47917">
    <property type="match status" value="1"/>
</dbReference>
<accession>A0ABT4DBX9</accession>
<feature type="domain" description="Coenzyme F420:L-glutamate ligase-like" evidence="1">
    <location>
        <begin position="11"/>
        <end position="387"/>
    </location>
</feature>
<dbReference type="RefSeq" id="WP_268062234.1">
    <property type="nucleotide sequence ID" value="NZ_JAPQFJ010000016.1"/>
</dbReference>
<organism evidence="2 3">
    <name type="scientific">Clostridium brassicae</name>
    <dbReference type="NCBI Taxonomy" id="2999072"/>
    <lineage>
        <taxon>Bacteria</taxon>
        <taxon>Bacillati</taxon>
        <taxon>Bacillota</taxon>
        <taxon>Clostridia</taxon>
        <taxon>Eubacteriales</taxon>
        <taxon>Clostridiaceae</taxon>
        <taxon>Clostridium</taxon>
    </lineage>
</organism>
<reference evidence="2" key="1">
    <citation type="submission" date="2022-12" db="EMBL/GenBank/DDBJ databases">
        <title>Clostridium sp. nov., isolated from industrial wastewater.</title>
        <authorList>
            <person name="Jiayan W."/>
        </authorList>
    </citation>
    <scope>NUCLEOTIDE SEQUENCE</scope>
    <source>
        <strain evidence="2">ZC22-4</strain>
    </source>
</reference>
<keyword evidence="3" id="KW-1185">Reference proteome</keyword>
<dbReference type="InterPro" id="IPR002847">
    <property type="entry name" value="F420-0_gamma-glut_ligase-dom"/>
</dbReference>
<evidence type="ECO:0000313" key="2">
    <source>
        <dbReference type="EMBL" id="MCY6959797.1"/>
    </source>
</evidence>
<name>A0ABT4DBX9_9CLOT</name>
<sequence length="395" mass="44044">MPRTVGTTVRGVRAPIVKEGDNLVDIVVESVLKSMNSEKFTINDRDVIGITESLVARSQGNYISIDDIAIDVNKKFQDDFAVVFPILSRNRFSLILKGLAKTGKKIYLLLNYPSDEVGNHLIDIDKMDEAGINPYTDVLTEKEYRKIFGEKVLHPFTGIDYVQMYKDIAINDNIEIILANDPRVALNYTKNVLVANIHERHRTKRLLKNAGAENVYGIDEVLNESINGSGFNPQYGLLGSNMATDTKLKLFPRDCDKFVEKIQKKMQEKTGKHVEVMVYGDGAFKDPVGKIWELADPVVSPGYTSGLSGTPNEIKLKYIADNELKDLKGEKRAEAMKKKIMEKENNQVSEGEKLGTTPRQLTDLLGSLCDLTSGSGDKGTPIVLIQGYFDNYATE</sequence>
<dbReference type="PANTHER" id="PTHR47917:SF1">
    <property type="entry name" value="COENZYME F420:L-GLUTAMATE LIGASE"/>
    <property type="match status" value="1"/>
</dbReference>
<comment type="caution">
    <text evidence="2">The sequence shown here is derived from an EMBL/GenBank/DDBJ whole genome shotgun (WGS) entry which is preliminary data.</text>
</comment>
<dbReference type="EMBL" id="JAPQFJ010000016">
    <property type="protein sequence ID" value="MCY6959797.1"/>
    <property type="molecule type" value="Genomic_DNA"/>
</dbReference>
<dbReference type="Gene3D" id="3.30.1330.100">
    <property type="entry name" value="CofE-like"/>
    <property type="match status" value="1"/>
</dbReference>
<protein>
    <submittedName>
        <fullName evidence="2">Coenzyme F420-0:L-glutamate ligase</fullName>
    </submittedName>
</protein>
<keyword evidence="2" id="KW-0436">Ligase</keyword>
<dbReference type="SUPFAM" id="SSF144010">
    <property type="entry name" value="CofE-like"/>
    <property type="match status" value="1"/>
</dbReference>
<evidence type="ECO:0000313" key="3">
    <source>
        <dbReference type="Proteomes" id="UP001144612"/>
    </source>
</evidence>
<dbReference type="Proteomes" id="UP001144612">
    <property type="component" value="Unassembled WGS sequence"/>
</dbReference>
<proteinExistence type="predicted"/>
<evidence type="ECO:0000259" key="1">
    <source>
        <dbReference type="Pfam" id="PF01996"/>
    </source>
</evidence>